<dbReference type="Gene3D" id="3.30.450.20">
    <property type="entry name" value="PAS domain"/>
    <property type="match status" value="1"/>
</dbReference>
<dbReference type="InterPro" id="IPR000014">
    <property type="entry name" value="PAS"/>
</dbReference>
<sequence>MNGPSTIHSYDHRAERLESRSGSAVVTDTTGKIIACNQAAAGRFGSAAGAARAGVSESILGESIYDLLPDDDTRRAFREFADGVTAGSAERLEFCRRCDRPGVQRAFLVRFEPVHIDACTPGVLFQIVPLLEAGERSKRSLRPEAYRQRCETLPLLRVCSYCEHVLCPGRPGKDVWVQPSQYYQSGGTDAVRLSHGICPTCFEHEVTPELERLRSRRRTVS</sequence>
<reference evidence="1" key="1">
    <citation type="journal article" date="2015" name="Nature">
        <title>Complex archaea that bridge the gap between prokaryotes and eukaryotes.</title>
        <authorList>
            <person name="Spang A."/>
            <person name="Saw J.H."/>
            <person name="Jorgensen S.L."/>
            <person name="Zaremba-Niedzwiedzka K."/>
            <person name="Martijn J."/>
            <person name="Lind A.E."/>
            <person name="van Eijk R."/>
            <person name="Schleper C."/>
            <person name="Guy L."/>
            <person name="Ettema T.J."/>
        </authorList>
    </citation>
    <scope>NUCLEOTIDE SEQUENCE</scope>
</reference>
<proteinExistence type="predicted"/>
<name>A0A0F9TPZ8_9ZZZZ</name>
<dbReference type="InterPro" id="IPR035965">
    <property type="entry name" value="PAS-like_dom_sf"/>
</dbReference>
<accession>A0A0F9TPZ8</accession>
<organism evidence="1">
    <name type="scientific">marine sediment metagenome</name>
    <dbReference type="NCBI Taxonomy" id="412755"/>
    <lineage>
        <taxon>unclassified sequences</taxon>
        <taxon>metagenomes</taxon>
        <taxon>ecological metagenomes</taxon>
    </lineage>
</organism>
<evidence type="ECO:0008006" key="2">
    <source>
        <dbReference type="Google" id="ProtNLM"/>
    </source>
</evidence>
<comment type="caution">
    <text evidence="1">The sequence shown here is derived from an EMBL/GenBank/DDBJ whole genome shotgun (WGS) entry which is preliminary data.</text>
</comment>
<dbReference type="CDD" id="cd00130">
    <property type="entry name" value="PAS"/>
    <property type="match status" value="1"/>
</dbReference>
<dbReference type="EMBL" id="LAZR01001509">
    <property type="protein sequence ID" value="KKN43458.1"/>
    <property type="molecule type" value="Genomic_DNA"/>
</dbReference>
<gene>
    <name evidence="1" type="ORF">LCGC14_0702830</name>
</gene>
<protein>
    <recommendedName>
        <fullName evidence="2">PAS domain-containing protein</fullName>
    </recommendedName>
</protein>
<dbReference type="AlphaFoldDB" id="A0A0F9TPZ8"/>
<evidence type="ECO:0000313" key="1">
    <source>
        <dbReference type="EMBL" id="KKN43458.1"/>
    </source>
</evidence>
<dbReference type="SUPFAM" id="SSF55785">
    <property type="entry name" value="PYP-like sensor domain (PAS domain)"/>
    <property type="match status" value="1"/>
</dbReference>